<feature type="domain" description="FAD/NAD(P)-binding" evidence="9">
    <location>
        <begin position="3"/>
        <end position="321"/>
    </location>
</feature>
<comment type="similarity">
    <text evidence="1">Belongs to the NADH dehydrogenase family.</text>
</comment>
<comment type="catalytic activity">
    <reaction evidence="7">
        <text>a quinone + NADH + H(+) = a quinol + NAD(+)</text>
        <dbReference type="Rhea" id="RHEA:46160"/>
        <dbReference type="ChEBI" id="CHEBI:15378"/>
        <dbReference type="ChEBI" id="CHEBI:24646"/>
        <dbReference type="ChEBI" id="CHEBI:57540"/>
        <dbReference type="ChEBI" id="CHEBI:57945"/>
        <dbReference type="ChEBI" id="CHEBI:132124"/>
        <dbReference type="EC" id="1.6.5.9"/>
    </reaction>
</comment>
<evidence type="ECO:0000256" key="1">
    <source>
        <dbReference type="ARBA" id="ARBA00005272"/>
    </source>
</evidence>
<keyword evidence="3" id="KW-0285">Flavoprotein</keyword>
<name>A0A3A3GB89_PANTH</name>
<gene>
    <name evidence="10" type="ORF">DQX05_27885</name>
</gene>
<keyword evidence="4" id="KW-0274">FAD</keyword>
<dbReference type="OrthoDB" id="9781621at2"/>
<keyword evidence="8" id="KW-0812">Transmembrane</keyword>
<dbReference type="InterPro" id="IPR023753">
    <property type="entry name" value="FAD/NAD-binding_dom"/>
</dbReference>
<evidence type="ECO:0000256" key="8">
    <source>
        <dbReference type="SAM" id="Phobius"/>
    </source>
</evidence>
<sequence>MKEIVVLGAGYGGVLTAKKLAKRFKKDEDIRIRLIDRKPFHTMMTELHEVAAGRVDEDAIKMDLKKIFAGLKVEIVLDEITNIDFKGNKLQGKRDTYKYDHLVIGTGCKPSFFGIPGAEEHSFSLWSFEDAVKLKQQIRQMFMDATKLSDPDKRKQMLTFVVVGAGFTGVEMIGELAEYREQLCKEFYVDESEVRLVVADMAPKILPILPQNLIDKADKYLRKMKVEIITGTKISGVTPNSVILGEDNEIKSSTVIWTAGVEGSDLVGNLDVQQQGRKRILTNDKLQSVDYDNVYVVGDNIFYIPEGEERPVPQMVENAEHSAGLIAHNLVCDIKGGTQKSYKPTFHGTMVSIGGRYGVAAVGTPKKLFHFSGFLAMFFKHMINIVYFLQVLGFNKIWTYLMHEVFHIENRRSFVGGHFSKRSPNFWLVPLRIYIGVMWLMQGWEKAAKLLKDPSQMFLIPPKAMDGVTAATEAVDAVHSTVDAQTAASAVEGASTAIKAIPVPDFLKSIVDWSMDLMFYTSDGGYTTMAYLFQGCMVAAEVIFGIMLILGLFTAISAIATCAMGVMIYTSGMAPYEMFWYFFGGIALIGGSGSTFGLDYYLYPRLKRIWKKIPIVRRWYLYTD</sequence>
<reference evidence="10 11" key="1">
    <citation type="submission" date="2018-09" db="EMBL/GenBank/DDBJ databases">
        <title>Paenibacillus SK2017-BO5.</title>
        <authorList>
            <person name="Piskunova J.V."/>
            <person name="Dubiley S.A."/>
            <person name="Severinov K.V."/>
        </authorList>
    </citation>
    <scope>NUCLEOTIDE SEQUENCE [LARGE SCALE GENOMIC DNA]</scope>
    <source>
        <strain evidence="10 11">BO5</strain>
    </source>
</reference>
<feature type="transmembrane region" description="Helical" evidence="8">
    <location>
        <begin position="368"/>
        <end position="389"/>
    </location>
</feature>
<organism evidence="10 11">
    <name type="scientific">Paenibacillus thiaminolyticus</name>
    <name type="common">Bacillus thiaminolyticus</name>
    <dbReference type="NCBI Taxonomy" id="49283"/>
    <lineage>
        <taxon>Bacteria</taxon>
        <taxon>Bacillati</taxon>
        <taxon>Bacillota</taxon>
        <taxon>Bacilli</taxon>
        <taxon>Bacillales</taxon>
        <taxon>Paenibacillaceae</taxon>
        <taxon>Paenibacillus</taxon>
    </lineage>
</organism>
<dbReference type="EC" id="1.6.5.9" evidence="2"/>
<dbReference type="AlphaFoldDB" id="A0A3A3GB89"/>
<evidence type="ECO:0000256" key="6">
    <source>
        <dbReference type="ARBA" id="ARBA00023027"/>
    </source>
</evidence>
<proteinExistence type="inferred from homology"/>
<evidence type="ECO:0000256" key="2">
    <source>
        <dbReference type="ARBA" id="ARBA00012637"/>
    </source>
</evidence>
<dbReference type="Proteomes" id="UP000266177">
    <property type="component" value="Unassembled WGS sequence"/>
</dbReference>
<evidence type="ECO:0000256" key="4">
    <source>
        <dbReference type="ARBA" id="ARBA00022827"/>
    </source>
</evidence>
<keyword evidence="8" id="KW-0472">Membrane</keyword>
<evidence type="ECO:0000256" key="3">
    <source>
        <dbReference type="ARBA" id="ARBA00022630"/>
    </source>
</evidence>
<feature type="transmembrane region" description="Helical" evidence="8">
    <location>
        <begin position="542"/>
        <end position="568"/>
    </location>
</feature>
<dbReference type="SUPFAM" id="SSF51905">
    <property type="entry name" value="FAD/NAD(P)-binding domain"/>
    <property type="match status" value="2"/>
</dbReference>
<comment type="caution">
    <text evidence="10">The sequence shown here is derived from an EMBL/GenBank/DDBJ whole genome shotgun (WGS) entry which is preliminary data.</text>
</comment>
<keyword evidence="6" id="KW-0520">NAD</keyword>
<evidence type="ECO:0000313" key="11">
    <source>
        <dbReference type="Proteomes" id="UP000266177"/>
    </source>
</evidence>
<dbReference type="InterPro" id="IPR036188">
    <property type="entry name" value="FAD/NAD-bd_sf"/>
</dbReference>
<dbReference type="RefSeq" id="WP_119796539.1">
    <property type="nucleotide sequence ID" value="NZ_QYZD01000049.1"/>
</dbReference>
<keyword evidence="5" id="KW-0560">Oxidoreductase</keyword>
<dbReference type="GO" id="GO:0050136">
    <property type="term" value="F:NADH dehydrogenase (quinone) (non-electrogenic) activity"/>
    <property type="evidence" value="ECO:0007669"/>
    <property type="project" value="UniProtKB-EC"/>
</dbReference>
<dbReference type="EMBL" id="QYZD01000049">
    <property type="protein sequence ID" value="RJG17667.1"/>
    <property type="molecule type" value="Genomic_DNA"/>
</dbReference>
<keyword evidence="8" id="KW-1133">Transmembrane helix</keyword>
<dbReference type="PANTHER" id="PTHR43706:SF47">
    <property type="entry name" value="EXTERNAL NADH-UBIQUINONE OXIDOREDUCTASE 1, MITOCHONDRIAL-RELATED"/>
    <property type="match status" value="1"/>
</dbReference>
<dbReference type="PRINTS" id="PR00411">
    <property type="entry name" value="PNDRDTASEI"/>
</dbReference>
<evidence type="ECO:0000259" key="9">
    <source>
        <dbReference type="Pfam" id="PF07992"/>
    </source>
</evidence>
<dbReference type="Gene3D" id="3.50.50.100">
    <property type="match status" value="1"/>
</dbReference>
<dbReference type="InterPro" id="IPR045024">
    <property type="entry name" value="NDH-2"/>
</dbReference>
<accession>A0A3A3GB89</accession>
<dbReference type="Pfam" id="PF07992">
    <property type="entry name" value="Pyr_redox_2"/>
    <property type="match status" value="1"/>
</dbReference>
<evidence type="ECO:0000256" key="5">
    <source>
        <dbReference type="ARBA" id="ARBA00023002"/>
    </source>
</evidence>
<feature type="transmembrane region" description="Helical" evidence="8">
    <location>
        <begin position="580"/>
        <end position="603"/>
    </location>
</feature>
<dbReference type="PANTHER" id="PTHR43706">
    <property type="entry name" value="NADH DEHYDROGENASE"/>
    <property type="match status" value="1"/>
</dbReference>
<protein>
    <recommendedName>
        <fullName evidence="2">NADH:ubiquinone reductase (non-electrogenic)</fullName>
        <ecNumber evidence="2">1.6.5.9</ecNumber>
    </recommendedName>
</protein>
<evidence type="ECO:0000256" key="7">
    <source>
        <dbReference type="ARBA" id="ARBA00047599"/>
    </source>
</evidence>
<evidence type="ECO:0000313" key="10">
    <source>
        <dbReference type="EMBL" id="RJG17667.1"/>
    </source>
</evidence>
<dbReference type="PRINTS" id="PR00368">
    <property type="entry name" value="FADPNR"/>
</dbReference>